<evidence type="ECO:0000313" key="1">
    <source>
        <dbReference type="EMBL" id="KAJ4824453.1"/>
    </source>
</evidence>
<reference evidence="1" key="2">
    <citation type="journal article" date="2023" name="Plants (Basel)">
        <title>Annotation of the Turnera subulata (Passifloraceae) Draft Genome Reveals the S-Locus Evolved after the Divergence of Turneroideae from Passifloroideae in a Stepwise Manner.</title>
        <authorList>
            <person name="Henning P.M."/>
            <person name="Roalson E.H."/>
            <person name="Mir W."/>
            <person name="McCubbin A.G."/>
            <person name="Shore J.S."/>
        </authorList>
    </citation>
    <scope>NUCLEOTIDE SEQUENCE</scope>
    <source>
        <strain evidence="1">F60SS</strain>
    </source>
</reference>
<gene>
    <name evidence="1" type="ORF">Tsubulata_039674</name>
</gene>
<proteinExistence type="predicted"/>
<dbReference type="AlphaFoldDB" id="A0A9Q0F3W9"/>
<evidence type="ECO:0000313" key="2">
    <source>
        <dbReference type="Proteomes" id="UP001141552"/>
    </source>
</evidence>
<dbReference type="Proteomes" id="UP001141552">
    <property type="component" value="Unassembled WGS sequence"/>
</dbReference>
<accession>A0A9Q0F3W9</accession>
<dbReference type="EMBL" id="JAKUCV010007181">
    <property type="protein sequence ID" value="KAJ4824453.1"/>
    <property type="molecule type" value="Genomic_DNA"/>
</dbReference>
<reference evidence="1" key="1">
    <citation type="submission" date="2022-02" db="EMBL/GenBank/DDBJ databases">
        <authorList>
            <person name="Henning P.M."/>
            <person name="McCubbin A.G."/>
            <person name="Shore J.S."/>
        </authorList>
    </citation>
    <scope>NUCLEOTIDE SEQUENCE</scope>
    <source>
        <strain evidence="1">F60SS</strain>
        <tissue evidence="1">Leaves</tissue>
    </source>
</reference>
<keyword evidence="2" id="KW-1185">Reference proteome</keyword>
<name>A0A9Q0F3W9_9ROSI</name>
<organism evidence="1 2">
    <name type="scientific">Turnera subulata</name>
    <dbReference type="NCBI Taxonomy" id="218843"/>
    <lineage>
        <taxon>Eukaryota</taxon>
        <taxon>Viridiplantae</taxon>
        <taxon>Streptophyta</taxon>
        <taxon>Embryophyta</taxon>
        <taxon>Tracheophyta</taxon>
        <taxon>Spermatophyta</taxon>
        <taxon>Magnoliopsida</taxon>
        <taxon>eudicotyledons</taxon>
        <taxon>Gunneridae</taxon>
        <taxon>Pentapetalae</taxon>
        <taxon>rosids</taxon>
        <taxon>fabids</taxon>
        <taxon>Malpighiales</taxon>
        <taxon>Passifloraceae</taxon>
        <taxon>Turnera</taxon>
    </lineage>
</organism>
<sequence>MVSDPNEVRQMDYVPVTLEWMLDVRAEELDKIMRCESAIYSGSLVYQAADCYCLSGYEGVRM</sequence>
<protein>
    <submittedName>
        <fullName evidence="1">Uncharacterized protein</fullName>
    </submittedName>
</protein>
<comment type="caution">
    <text evidence="1">The sequence shown here is derived from an EMBL/GenBank/DDBJ whole genome shotgun (WGS) entry which is preliminary data.</text>
</comment>